<evidence type="ECO:0000256" key="1">
    <source>
        <dbReference type="SAM" id="SignalP"/>
    </source>
</evidence>
<dbReference type="AlphaFoldDB" id="A0A516V5C5"/>
<gene>
    <name evidence="2" type="ORF">FNZ56_07390</name>
</gene>
<reference evidence="2 3" key="1">
    <citation type="submission" date="2019-07" db="EMBL/GenBank/DDBJ databases">
        <title>Lysobacter weifangensis sp. nov., isolated from bensulfuron-methyl contaminated farmland soil.</title>
        <authorList>
            <person name="Zhao H."/>
        </authorList>
    </citation>
    <scope>NUCLEOTIDE SEQUENCE [LARGE SCALE GENOMIC DNA]</scope>
    <source>
        <strain evidence="2 3">CC-Bw-6</strain>
    </source>
</reference>
<keyword evidence="3" id="KW-1185">Reference proteome</keyword>
<dbReference type="RefSeq" id="WP_143879219.1">
    <property type="nucleotide sequence ID" value="NZ_BAABLZ010000001.1"/>
</dbReference>
<feature type="signal peptide" evidence="1">
    <location>
        <begin position="1"/>
        <end position="32"/>
    </location>
</feature>
<protein>
    <submittedName>
        <fullName evidence="2">Uncharacterized protein</fullName>
    </submittedName>
</protein>
<dbReference type="Proteomes" id="UP000315891">
    <property type="component" value="Chromosome"/>
</dbReference>
<evidence type="ECO:0000313" key="2">
    <source>
        <dbReference type="EMBL" id="QDQ73707.1"/>
    </source>
</evidence>
<evidence type="ECO:0000313" key="3">
    <source>
        <dbReference type="Proteomes" id="UP000315891"/>
    </source>
</evidence>
<organism evidence="2 3">
    <name type="scientific">Pseudoluteimonas lycopersici</name>
    <dbReference type="NCBI Taxonomy" id="1324796"/>
    <lineage>
        <taxon>Bacteria</taxon>
        <taxon>Pseudomonadati</taxon>
        <taxon>Pseudomonadota</taxon>
        <taxon>Gammaproteobacteria</taxon>
        <taxon>Lysobacterales</taxon>
        <taxon>Lysobacteraceae</taxon>
        <taxon>Pseudoluteimonas</taxon>
    </lineage>
</organism>
<sequence length="175" mass="19400">MNQWESSSAMKSRLLVSVLASAAAIFFASAHADECPINIEETGWTPINERRLQDDVAMASHAVRLDSLLENLGSPAYQRNIGSKSKVIWAYGAKKKVKTDDCGKVDVKYFVEAHLISITEDRGHIISCKVLERTIVSASKDVSPIQDRDVLPFTVEEHACKGWLEISRSKLRKAG</sequence>
<proteinExistence type="predicted"/>
<feature type="chain" id="PRO_5022048795" evidence="1">
    <location>
        <begin position="33"/>
        <end position="175"/>
    </location>
</feature>
<keyword evidence="1" id="KW-0732">Signal</keyword>
<name>A0A516V5C5_9GAMM</name>
<dbReference type="EMBL" id="CP041742">
    <property type="protein sequence ID" value="QDQ73707.1"/>
    <property type="molecule type" value="Genomic_DNA"/>
</dbReference>
<accession>A0A516V5C5</accession>